<feature type="transmembrane region" description="Helical" evidence="1">
    <location>
        <begin position="22"/>
        <end position="49"/>
    </location>
</feature>
<dbReference type="Pfam" id="PF04854">
    <property type="entry name" value="DUF624"/>
    <property type="match status" value="1"/>
</dbReference>
<dbReference type="AlphaFoldDB" id="A0A7X8TUI5"/>
<dbReference type="Proteomes" id="UP000535589">
    <property type="component" value="Unassembled WGS sequence"/>
</dbReference>
<feature type="transmembrane region" description="Helical" evidence="1">
    <location>
        <begin position="137"/>
        <end position="159"/>
    </location>
</feature>
<feature type="transmembrane region" description="Helical" evidence="1">
    <location>
        <begin position="165"/>
        <end position="187"/>
    </location>
</feature>
<dbReference type="EMBL" id="JABAIK010000034">
    <property type="protein sequence ID" value="NLS14881.1"/>
    <property type="molecule type" value="Genomic_DNA"/>
</dbReference>
<feature type="transmembrane region" description="Helical" evidence="1">
    <location>
        <begin position="102"/>
        <end position="125"/>
    </location>
</feature>
<accession>A0A7X8TUI5</accession>
<proteinExistence type="predicted"/>
<organism evidence="2 3">
    <name type="scientific">Vibrio agarilyticus</name>
    <dbReference type="NCBI Taxonomy" id="2726741"/>
    <lineage>
        <taxon>Bacteria</taxon>
        <taxon>Pseudomonadati</taxon>
        <taxon>Pseudomonadota</taxon>
        <taxon>Gammaproteobacteria</taxon>
        <taxon>Vibrionales</taxon>
        <taxon>Vibrionaceae</taxon>
        <taxon>Vibrio</taxon>
    </lineage>
</organism>
<keyword evidence="1" id="KW-0472">Membrane</keyword>
<evidence type="ECO:0000256" key="1">
    <source>
        <dbReference type="SAM" id="Phobius"/>
    </source>
</evidence>
<dbReference type="InterPro" id="IPR006938">
    <property type="entry name" value="DUF624"/>
</dbReference>
<keyword evidence="3" id="KW-1185">Reference proteome</keyword>
<evidence type="ECO:0000313" key="2">
    <source>
        <dbReference type="EMBL" id="NLS14881.1"/>
    </source>
</evidence>
<gene>
    <name evidence="2" type="ORF">HGP28_18650</name>
</gene>
<evidence type="ECO:0000313" key="3">
    <source>
        <dbReference type="Proteomes" id="UP000535589"/>
    </source>
</evidence>
<comment type="caution">
    <text evidence="2">The sequence shown here is derived from an EMBL/GenBank/DDBJ whole genome shotgun (WGS) entry which is preliminary data.</text>
</comment>
<sequence>MVNHSVLVIACQWIMRLAWLNFLWILLTIRGGLLFGLVPATVTVGKVIINFREKAKNLRFVEIVKLYQGTFLISNKLALILGVPFISICWYMHWFYSNTSDVFGVAVMSLIPVLMLYFLFIIFCITQLSYSNNDNVIKFIYSCAEVFLSNGSLIFILFISIMLEIMVMLFFPVVFIIFGVSSFIFFINLRSWCFIFEVTDSCNGECGIK</sequence>
<keyword evidence="1" id="KW-1133">Transmembrane helix</keyword>
<keyword evidence="1" id="KW-0812">Transmembrane</keyword>
<feature type="transmembrane region" description="Helical" evidence="1">
    <location>
        <begin position="77"/>
        <end position="96"/>
    </location>
</feature>
<protein>
    <submittedName>
        <fullName evidence="2">DUF624 domain-containing protein</fullName>
    </submittedName>
</protein>
<reference evidence="2 3" key="1">
    <citation type="submission" date="2020-04" db="EMBL/GenBank/DDBJ databases">
        <title>Vibrio sp. SM6, a novel species isolated from seawater.</title>
        <authorList>
            <person name="Wang X."/>
        </authorList>
    </citation>
    <scope>NUCLEOTIDE SEQUENCE [LARGE SCALE GENOMIC DNA]</scope>
    <source>
        <strain evidence="2 3">SM6</strain>
    </source>
</reference>
<name>A0A7X8TUI5_9VIBR</name>
<dbReference type="RefSeq" id="WP_168837952.1">
    <property type="nucleotide sequence ID" value="NZ_JABAIK010000034.1"/>
</dbReference>